<dbReference type="EMBL" id="CP104557">
    <property type="protein sequence ID" value="UXH41832.1"/>
    <property type="molecule type" value="Genomic_DNA"/>
</dbReference>
<organism evidence="2 3">
    <name type="scientific">Pseudomonas promysalinigenes</name>
    <dbReference type="NCBI Taxonomy" id="485898"/>
    <lineage>
        <taxon>Bacteria</taxon>
        <taxon>Pseudomonadati</taxon>
        <taxon>Pseudomonadota</taxon>
        <taxon>Gammaproteobacteria</taxon>
        <taxon>Pseudomonadales</taxon>
        <taxon>Pseudomonadaceae</taxon>
        <taxon>Pseudomonas</taxon>
    </lineage>
</organism>
<dbReference type="RefSeq" id="WP_060479016.1">
    <property type="nucleotide sequence ID" value="NZ_CP104557.1"/>
</dbReference>
<dbReference type="Proteomes" id="UP001064504">
    <property type="component" value="Chromosome"/>
</dbReference>
<proteinExistence type="predicted"/>
<evidence type="ECO:0000313" key="2">
    <source>
        <dbReference type="EMBL" id="UXH41832.1"/>
    </source>
</evidence>
<keyword evidence="1" id="KW-0732">Signal</keyword>
<evidence type="ECO:0000313" key="3">
    <source>
        <dbReference type="Proteomes" id="UP001064504"/>
    </source>
</evidence>
<protein>
    <recommendedName>
        <fullName evidence="4">Lipoprotein</fullName>
    </recommendedName>
</protein>
<gene>
    <name evidence="2" type="ORF">N5C08_10030</name>
</gene>
<reference evidence="2" key="1">
    <citation type="submission" date="2022-09" db="EMBL/GenBank/DDBJ databases">
        <title>Complete genome sequence of Pseudomonas promysalinigenes strain RL-WG26, a newly isolated PGPR with the potential for plant salinity stress alleviation.</title>
        <authorList>
            <person name="Ren L."/>
            <person name="Wang G."/>
            <person name="Hu H."/>
        </authorList>
    </citation>
    <scope>NUCLEOTIDE SEQUENCE</scope>
    <source>
        <strain evidence="2">RL-WG26</strain>
    </source>
</reference>
<dbReference type="PROSITE" id="PS51257">
    <property type="entry name" value="PROKAR_LIPOPROTEIN"/>
    <property type="match status" value="1"/>
</dbReference>
<name>A0ABY6ARJ4_9PSED</name>
<evidence type="ECO:0008006" key="4">
    <source>
        <dbReference type="Google" id="ProtNLM"/>
    </source>
</evidence>
<evidence type="ECO:0000256" key="1">
    <source>
        <dbReference type="SAM" id="SignalP"/>
    </source>
</evidence>
<feature type="signal peptide" evidence="1">
    <location>
        <begin position="1"/>
        <end position="18"/>
    </location>
</feature>
<keyword evidence="3" id="KW-1185">Reference proteome</keyword>
<feature type="chain" id="PRO_5046604530" description="Lipoprotein" evidence="1">
    <location>
        <begin position="19"/>
        <end position="169"/>
    </location>
</feature>
<sequence>MRARIRLTLALLATLALAACSSTGTVEPPSQASVNTGRYQTSDLYGLWYFNAAQGTSQVLALLLLRADGSATDFLIVSDEHGMQKIVQQSTWSYDAGRNAFEQRISEVSVHNGPAAASVTHPREVVRASVEWVKLDDKVMGIRFTRQDGEVTSYLKGSAAMLEKLKQIK</sequence>
<accession>A0ABY6ARJ4</accession>